<gene>
    <name evidence="2" type="ORF">SAMN04488071_3545</name>
</gene>
<feature type="signal peptide" evidence="1">
    <location>
        <begin position="1"/>
        <end position="26"/>
    </location>
</feature>
<proteinExistence type="predicted"/>
<keyword evidence="3" id="KW-1185">Reference proteome</keyword>
<evidence type="ECO:0000313" key="2">
    <source>
        <dbReference type="EMBL" id="SDE68848.1"/>
    </source>
</evidence>
<name>A0A1G7EYX1_9PROT</name>
<sequence>MFMKRTTLWAIACLIGFSAVCLPARAGDPIPELVILKPFIGTWKTISDAPNEPNSFTDVAKWECILNGRVVRITHNVNDGAYAGESLIHWDGQQQKIIYRYVTTAGFYTDGVITPADDGGIDVHEYVRGATSGPTETLSHYEVKDDGRIHAWSKFLTGDAWTEPNTVIYEHAPEAQVNLP</sequence>
<dbReference type="OrthoDB" id="7351136at2"/>
<feature type="chain" id="PRO_5010325017" description="DUF1579 domain-containing protein" evidence="1">
    <location>
        <begin position="27"/>
        <end position="180"/>
    </location>
</feature>
<protein>
    <recommendedName>
        <fullName evidence="4">DUF1579 domain-containing protein</fullName>
    </recommendedName>
</protein>
<keyword evidence="1" id="KW-0732">Signal</keyword>
<dbReference type="RefSeq" id="WP_068303348.1">
    <property type="nucleotide sequence ID" value="NZ_FNAK01000009.1"/>
</dbReference>
<evidence type="ECO:0008006" key="4">
    <source>
        <dbReference type="Google" id="ProtNLM"/>
    </source>
</evidence>
<accession>A0A1G7EYX1</accession>
<dbReference type="Proteomes" id="UP000183685">
    <property type="component" value="Unassembled WGS sequence"/>
</dbReference>
<dbReference type="AlphaFoldDB" id="A0A1G7EYX1"/>
<organism evidence="2 3">
    <name type="scientific">Kordiimonas lacus</name>
    <dbReference type="NCBI Taxonomy" id="637679"/>
    <lineage>
        <taxon>Bacteria</taxon>
        <taxon>Pseudomonadati</taxon>
        <taxon>Pseudomonadota</taxon>
        <taxon>Alphaproteobacteria</taxon>
        <taxon>Kordiimonadales</taxon>
        <taxon>Kordiimonadaceae</taxon>
        <taxon>Kordiimonas</taxon>
    </lineage>
</organism>
<reference evidence="2 3" key="1">
    <citation type="submission" date="2016-10" db="EMBL/GenBank/DDBJ databases">
        <authorList>
            <person name="de Groot N.N."/>
        </authorList>
    </citation>
    <scope>NUCLEOTIDE SEQUENCE [LARGE SCALE GENOMIC DNA]</scope>
    <source>
        <strain evidence="2 3">CGMCC 1.9109</strain>
    </source>
</reference>
<dbReference type="EMBL" id="FNAK01000009">
    <property type="protein sequence ID" value="SDE68848.1"/>
    <property type="molecule type" value="Genomic_DNA"/>
</dbReference>
<evidence type="ECO:0000256" key="1">
    <source>
        <dbReference type="SAM" id="SignalP"/>
    </source>
</evidence>
<evidence type="ECO:0000313" key="3">
    <source>
        <dbReference type="Proteomes" id="UP000183685"/>
    </source>
</evidence>